<dbReference type="InterPro" id="IPR037401">
    <property type="entry name" value="SnoaL-like"/>
</dbReference>
<reference evidence="2 5" key="2">
    <citation type="submission" date="2020-07" db="EMBL/GenBank/DDBJ databases">
        <title>Sequencing the genomes of 1000 actinobacteria strains.</title>
        <authorList>
            <person name="Klenk H.-P."/>
        </authorList>
    </citation>
    <scope>NUCLEOTIDE SEQUENCE [LARGE SCALE GENOMIC DNA]</scope>
    <source>
        <strain evidence="2 5">DSM 23870</strain>
    </source>
</reference>
<dbReference type="Proteomes" id="UP000581087">
    <property type="component" value="Unassembled WGS sequence"/>
</dbReference>
<evidence type="ECO:0000313" key="4">
    <source>
        <dbReference type="Proteomes" id="UP000292686"/>
    </source>
</evidence>
<feature type="domain" description="SnoaL-like" evidence="1">
    <location>
        <begin position="8"/>
        <end position="132"/>
    </location>
</feature>
<evidence type="ECO:0000259" key="1">
    <source>
        <dbReference type="Pfam" id="PF13474"/>
    </source>
</evidence>
<dbReference type="NCBIfam" id="TIGR02246">
    <property type="entry name" value="SgcJ/EcaC family oxidoreductase"/>
    <property type="match status" value="1"/>
</dbReference>
<protein>
    <submittedName>
        <fullName evidence="3">SgcJ/EcaC family oxidoreductase</fullName>
    </submittedName>
</protein>
<gene>
    <name evidence="2" type="ORF">BJ972_000079</name>
    <name evidence="3" type="ORF">ESP50_13005</name>
</gene>
<name>A0A4Q2M1E5_9MICO</name>
<evidence type="ECO:0000313" key="2">
    <source>
        <dbReference type="EMBL" id="NYD65560.1"/>
    </source>
</evidence>
<reference evidence="3 4" key="1">
    <citation type="submission" date="2019-01" db="EMBL/GenBank/DDBJ databases">
        <title>Agromyces.</title>
        <authorList>
            <person name="Li J."/>
        </authorList>
    </citation>
    <scope>NUCLEOTIDE SEQUENCE [LARGE SCALE GENOMIC DNA]</scope>
    <source>
        <strain evidence="3 4">DSM 23870</strain>
    </source>
</reference>
<dbReference type="Gene3D" id="3.10.450.50">
    <property type="match status" value="1"/>
</dbReference>
<evidence type="ECO:0000313" key="5">
    <source>
        <dbReference type="Proteomes" id="UP000581087"/>
    </source>
</evidence>
<proteinExistence type="predicted"/>
<dbReference type="RefSeq" id="WP_129175862.1">
    <property type="nucleotide sequence ID" value="NZ_JACCBI010000001.1"/>
</dbReference>
<sequence length="142" mass="15769">MTHESEVVEAITDSYIEAVAAQDVEALLALYAPDVRVFDLWTEWSFEGVDAWTRQITAWFDSIDGGAVHVSFEDLTIRGTRGSGVVVADGYVAYASTDADGTPRSMLNRLTWVIEKRDDAWLITHEHTSAPVDESHVVILSR</sequence>
<dbReference type="OrthoDB" id="9812295at2"/>
<keyword evidence="4" id="KW-1185">Reference proteome</keyword>
<dbReference type="InterPro" id="IPR011944">
    <property type="entry name" value="Steroid_delta5-4_isomerase"/>
</dbReference>
<dbReference type="AlphaFoldDB" id="A0A4Q2M1E5"/>
<dbReference type="EMBL" id="SDPM01000007">
    <property type="protein sequence ID" value="RXZ85714.1"/>
    <property type="molecule type" value="Genomic_DNA"/>
</dbReference>
<accession>A0A4Q2M1E5</accession>
<organism evidence="3 4">
    <name type="scientific">Agromyces atrinae</name>
    <dbReference type="NCBI Taxonomy" id="592376"/>
    <lineage>
        <taxon>Bacteria</taxon>
        <taxon>Bacillati</taxon>
        <taxon>Actinomycetota</taxon>
        <taxon>Actinomycetes</taxon>
        <taxon>Micrococcales</taxon>
        <taxon>Microbacteriaceae</taxon>
        <taxon>Agromyces</taxon>
    </lineage>
</organism>
<dbReference type="SUPFAM" id="SSF54427">
    <property type="entry name" value="NTF2-like"/>
    <property type="match status" value="1"/>
</dbReference>
<dbReference type="EMBL" id="JACCBI010000001">
    <property type="protein sequence ID" value="NYD65560.1"/>
    <property type="molecule type" value="Genomic_DNA"/>
</dbReference>
<comment type="caution">
    <text evidence="3">The sequence shown here is derived from an EMBL/GenBank/DDBJ whole genome shotgun (WGS) entry which is preliminary data.</text>
</comment>
<dbReference type="InterPro" id="IPR032710">
    <property type="entry name" value="NTF2-like_dom_sf"/>
</dbReference>
<dbReference type="Pfam" id="PF13474">
    <property type="entry name" value="SnoaL_3"/>
    <property type="match status" value="1"/>
</dbReference>
<dbReference type="Proteomes" id="UP000292686">
    <property type="component" value="Unassembled WGS sequence"/>
</dbReference>
<evidence type="ECO:0000313" key="3">
    <source>
        <dbReference type="EMBL" id="RXZ85714.1"/>
    </source>
</evidence>